<dbReference type="InterPro" id="IPR050208">
    <property type="entry name" value="MHC_class-I_related"/>
</dbReference>
<accession>A0ABQ7TMD7</accession>
<evidence type="ECO:0000256" key="8">
    <source>
        <dbReference type="ARBA" id="ARBA00023157"/>
    </source>
</evidence>
<dbReference type="InterPro" id="IPR036179">
    <property type="entry name" value="Ig-like_dom_sf"/>
</dbReference>
<keyword evidence="2" id="KW-0490">MHC I</keyword>
<evidence type="ECO:0000256" key="5">
    <source>
        <dbReference type="ARBA" id="ARBA00022859"/>
    </source>
</evidence>
<dbReference type="Proteomes" id="UP000826234">
    <property type="component" value="Unassembled WGS sequence"/>
</dbReference>
<evidence type="ECO:0000256" key="4">
    <source>
        <dbReference type="ARBA" id="ARBA00022729"/>
    </source>
</evidence>
<dbReference type="InterPro" id="IPR007110">
    <property type="entry name" value="Ig-like_dom"/>
</dbReference>
<dbReference type="Gene3D" id="3.30.500.10">
    <property type="entry name" value="MHC class I-like antigen recognition-like"/>
    <property type="match status" value="2"/>
</dbReference>
<dbReference type="Gene3D" id="2.60.40.10">
    <property type="entry name" value="Immunoglobulins"/>
    <property type="match status" value="1"/>
</dbReference>
<dbReference type="InterPro" id="IPR037055">
    <property type="entry name" value="MHC_I-like_Ag-recog_sf"/>
</dbReference>
<keyword evidence="4" id="KW-0732">Signal</keyword>
<sequence>SFPRSHYLHYFFTGISEPDQGLPHFTIVGYLDDQLFVRYDSKIRRDLPRVSWIRKVEEDDAQYWDWQTQLSQSWELYFRLSEDGRKAGHSQFGYDGKDFLSLDKETLTWTAADSKAQVTKRKWEADRVWTQGRATFLEEDCIEWLQKYLHYGKETLLRKEPPVVKVTRKAGYGGRETLICRAHGFYPREIDATWRRDGEVMEQETFRGATVPNADGTYHTWLSIEIDTKDRGRYWCRVEHDGLPGPLDLTWEESDSMWLLLGGVLGAVAAAILLVVGLILCIKKQYEGYKATPTS</sequence>
<proteinExistence type="inferred from homology"/>
<dbReference type="InterPro" id="IPR013783">
    <property type="entry name" value="Ig-like_fold"/>
</dbReference>
<evidence type="ECO:0000256" key="7">
    <source>
        <dbReference type="ARBA" id="ARBA00023136"/>
    </source>
</evidence>
<dbReference type="SUPFAM" id="SSF54452">
    <property type="entry name" value="MHC antigen-recognition domain"/>
    <property type="match status" value="1"/>
</dbReference>
<evidence type="ECO:0000259" key="12">
    <source>
        <dbReference type="PROSITE" id="PS50835"/>
    </source>
</evidence>
<dbReference type="InterPro" id="IPR003006">
    <property type="entry name" value="Ig/MHC_CS"/>
</dbReference>
<dbReference type="InterPro" id="IPR003597">
    <property type="entry name" value="Ig_C1-set"/>
</dbReference>
<gene>
    <name evidence="13" type="ORF">JD844_013931</name>
</gene>
<evidence type="ECO:0000256" key="2">
    <source>
        <dbReference type="ARBA" id="ARBA00022451"/>
    </source>
</evidence>
<keyword evidence="5" id="KW-0391">Immunity</keyword>
<dbReference type="InterPro" id="IPR011162">
    <property type="entry name" value="MHC_I/II-like_Ag-recog"/>
</dbReference>
<feature type="transmembrane region" description="Helical" evidence="11">
    <location>
        <begin position="257"/>
        <end position="282"/>
    </location>
</feature>
<evidence type="ECO:0000313" key="14">
    <source>
        <dbReference type="Proteomes" id="UP000826234"/>
    </source>
</evidence>
<dbReference type="PANTHER" id="PTHR16675">
    <property type="entry name" value="MHC CLASS I-RELATED"/>
    <property type="match status" value="1"/>
</dbReference>
<reference evidence="13 14" key="1">
    <citation type="journal article" date="2022" name="Gigascience">
        <title>A chromosome-level genome assembly and annotation of the desert horned lizard, Phrynosoma platyrhinos, provides insight into chromosomal rearrangements among reptiles.</title>
        <authorList>
            <person name="Koochekian N."/>
            <person name="Ascanio A."/>
            <person name="Farleigh K."/>
            <person name="Card D.C."/>
            <person name="Schield D.R."/>
            <person name="Castoe T.A."/>
            <person name="Jezkova T."/>
        </authorList>
    </citation>
    <scope>NUCLEOTIDE SEQUENCE [LARGE SCALE GENOMIC DNA]</scope>
    <source>
        <strain evidence="13">NK-2021</strain>
    </source>
</reference>
<keyword evidence="8" id="KW-1015">Disulfide bond</keyword>
<evidence type="ECO:0000256" key="11">
    <source>
        <dbReference type="SAM" id="Phobius"/>
    </source>
</evidence>
<evidence type="ECO:0000256" key="9">
    <source>
        <dbReference type="ARBA" id="ARBA00023180"/>
    </source>
</evidence>
<dbReference type="SUPFAM" id="SSF48726">
    <property type="entry name" value="Immunoglobulin"/>
    <property type="match status" value="1"/>
</dbReference>
<dbReference type="PROSITE" id="PS50835">
    <property type="entry name" value="IG_LIKE"/>
    <property type="match status" value="1"/>
</dbReference>
<dbReference type="PROSITE" id="PS00290">
    <property type="entry name" value="IG_MHC"/>
    <property type="match status" value="1"/>
</dbReference>
<keyword evidence="7 11" id="KW-0472">Membrane</keyword>
<evidence type="ECO:0000256" key="1">
    <source>
        <dbReference type="ARBA" id="ARBA00004479"/>
    </source>
</evidence>
<dbReference type="PANTHER" id="PTHR16675:SF242">
    <property type="entry name" value="MAJOR HISTOCOMPATIBILITY COMPLEX CLASS I-RELATED GENE PROTEIN"/>
    <property type="match status" value="1"/>
</dbReference>
<evidence type="ECO:0000256" key="6">
    <source>
        <dbReference type="ARBA" id="ARBA00022989"/>
    </source>
</evidence>
<comment type="caution">
    <text evidence="13">The sequence shown here is derived from an EMBL/GenBank/DDBJ whole genome shotgun (WGS) entry which is preliminary data.</text>
</comment>
<dbReference type="Pfam" id="PF00129">
    <property type="entry name" value="MHC_I"/>
    <property type="match status" value="2"/>
</dbReference>
<dbReference type="EMBL" id="JAIPUX010000439">
    <property type="protein sequence ID" value="KAH0630664.1"/>
    <property type="molecule type" value="Genomic_DNA"/>
</dbReference>
<dbReference type="Pfam" id="PF07654">
    <property type="entry name" value="C1-set"/>
    <property type="match status" value="1"/>
</dbReference>
<dbReference type="InterPro" id="IPR001039">
    <property type="entry name" value="MHC_I_a_a1/a2"/>
</dbReference>
<comment type="subcellular location">
    <subcellularLocation>
        <location evidence="1">Membrane</location>
        <topology evidence="1">Single-pass type I membrane protein</topology>
    </subcellularLocation>
</comment>
<dbReference type="CDD" id="cd07698">
    <property type="entry name" value="IgC1_MHC_I_alpha3"/>
    <property type="match status" value="1"/>
</dbReference>
<dbReference type="SMART" id="SM00407">
    <property type="entry name" value="IGc1"/>
    <property type="match status" value="1"/>
</dbReference>
<dbReference type="PRINTS" id="PR01638">
    <property type="entry name" value="MHCCLASSI"/>
</dbReference>
<comment type="similarity">
    <text evidence="10">Belongs to the MHC class I family.</text>
</comment>
<evidence type="ECO:0000256" key="10">
    <source>
        <dbReference type="RuleBase" id="RU004439"/>
    </source>
</evidence>
<protein>
    <recommendedName>
        <fullName evidence="12">Ig-like domain-containing protein</fullName>
    </recommendedName>
</protein>
<keyword evidence="6 11" id="KW-1133">Transmembrane helix</keyword>
<evidence type="ECO:0000313" key="13">
    <source>
        <dbReference type="EMBL" id="KAH0630664.1"/>
    </source>
</evidence>
<evidence type="ECO:0000256" key="3">
    <source>
        <dbReference type="ARBA" id="ARBA00022692"/>
    </source>
</evidence>
<feature type="non-terminal residue" evidence="13">
    <location>
        <position position="1"/>
    </location>
</feature>
<keyword evidence="14" id="KW-1185">Reference proteome</keyword>
<feature type="domain" description="Ig-like" evidence="12">
    <location>
        <begin position="161"/>
        <end position="250"/>
    </location>
</feature>
<keyword evidence="3 11" id="KW-0812">Transmembrane</keyword>
<name>A0ABQ7TMD7_PHRPL</name>
<keyword evidence="9" id="KW-0325">Glycoprotein</keyword>
<organism evidence="13 14">
    <name type="scientific">Phrynosoma platyrhinos</name>
    <name type="common">Desert horned lizard</name>
    <dbReference type="NCBI Taxonomy" id="52577"/>
    <lineage>
        <taxon>Eukaryota</taxon>
        <taxon>Metazoa</taxon>
        <taxon>Chordata</taxon>
        <taxon>Craniata</taxon>
        <taxon>Vertebrata</taxon>
        <taxon>Euteleostomi</taxon>
        <taxon>Lepidosauria</taxon>
        <taxon>Squamata</taxon>
        <taxon>Bifurcata</taxon>
        <taxon>Unidentata</taxon>
        <taxon>Episquamata</taxon>
        <taxon>Toxicofera</taxon>
        <taxon>Iguania</taxon>
        <taxon>Phrynosomatidae</taxon>
        <taxon>Phrynosomatinae</taxon>
        <taxon>Phrynosoma</taxon>
    </lineage>
</organism>
<dbReference type="InterPro" id="IPR011161">
    <property type="entry name" value="MHC_I-like_Ag-recog"/>
</dbReference>